<comment type="caution">
    <text evidence="5">The sequence shown here is derived from an EMBL/GenBank/DDBJ whole genome shotgun (WGS) entry which is preliminary data.</text>
</comment>
<evidence type="ECO:0000259" key="4">
    <source>
        <dbReference type="PROSITE" id="PS51292"/>
    </source>
</evidence>
<keyword evidence="6" id="KW-1185">Reference proteome</keyword>
<dbReference type="GO" id="GO:0008270">
    <property type="term" value="F:zinc ion binding"/>
    <property type="evidence" value="ECO:0007669"/>
    <property type="project" value="UniProtKB-KW"/>
</dbReference>
<dbReference type="Proteomes" id="UP000789595">
    <property type="component" value="Unassembled WGS sequence"/>
</dbReference>
<dbReference type="PROSITE" id="PS51292">
    <property type="entry name" value="ZF_RING_CH"/>
    <property type="match status" value="1"/>
</dbReference>
<feature type="domain" description="RING-CH-type" evidence="4">
    <location>
        <begin position="52"/>
        <end position="127"/>
    </location>
</feature>
<dbReference type="PANTHER" id="PTHR46082">
    <property type="entry name" value="ATP/GTP-BINDING PROTEIN-RELATED"/>
    <property type="match status" value="1"/>
</dbReference>
<name>A0A8J2SXN6_9STRA</name>
<dbReference type="PANTHER" id="PTHR46082:SF6">
    <property type="entry name" value="AAA+ ATPASE DOMAIN-CONTAINING PROTEIN-RELATED"/>
    <property type="match status" value="1"/>
</dbReference>
<dbReference type="AlphaFoldDB" id="A0A8J2SXN6"/>
<dbReference type="SUPFAM" id="SSF48452">
    <property type="entry name" value="TPR-like"/>
    <property type="match status" value="1"/>
</dbReference>
<dbReference type="Gene3D" id="1.25.40.10">
    <property type="entry name" value="Tetratricopeptide repeat domain"/>
    <property type="match status" value="1"/>
</dbReference>
<reference evidence="5" key="1">
    <citation type="submission" date="2021-11" db="EMBL/GenBank/DDBJ databases">
        <authorList>
            <consortium name="Genoscope - CEA"/>
            <person name="William W."/>
        </authorList>
    </citation>
    <scope>NUCLEOTIDE SEQUENCE</scope>
</reference>
<dbReference type="InterPro" id="IPR011990">
    <property type="entry name" value="TPR-like_helical_dom_sf"/>
</dbReference>
<gene>
    <name evidence="5" type="ORF">PECAL_6P10460</name>
</gene>
<dbReference type="Pfam" id="PF12906">
    <property type="entry name" value="RINGv"/>
    <property type="match status" value="1"/>
</dbReference>
<dbReference type="SUPFAM" id="SSF57850">
    <property type="entry name" value="RING/U-box"/>
    <property type="match status" value="1"/>
</dbReference>
<dbReference type="Pfam" id="PF13374">
    <property type="entry name" value="TPR_10"/>
    <property type="match status" value="1"/>
</dbReference>
<dbReference type="SMART" id="SM00744">
    <property type="entry name" value="RINGv"/>
    <property type="match status" value="1"/>
</dbReference>
<evidence type="ECO:0000256" key="3">
    <source>
        <dbReference type="ARBA" id="ARBA00022833"/>
    </source>
</evidence>
<dbReference type="Gene3D" id="3.30.40.10">
    <property type="entry name" value="Zinc/RING finger domain, C3HC4 (zinc finger)"/>
    <property type="match status" value="1"/>
</dbReference>
<evidence type="ECO:0000256" key="1">
    <source>
        <dbReference type="ARBA" id="ARBA00022723"/>
    </source>
</evidence>
<dbReference type="OrthoDB" id="5390606at2759"/>
<dbReference type="InterPro" id="IPR013083">
    <property type="entry name" value="Znf_RING/FYVE/PHD"/>
</dbReference>
<dbReference type="EMBL" id="CAKKNE010000006">
    <property type="protein sequence ID" value="CAH0379423.1"/>
    <property type="molecule type" value="Genomic_DNA"/>
</dbReference>
<evidence type="ECO:0000256" key="2">
    <source>
        <dbReference type="ARBA" id="ARBA00022771"/>
    </source>
</evidence>
<keyword evidence="1" id="KW-0479">Metal-binding</keyword>
<sequence>MILTNCADCQQHYWRSGHQENCEIIHRGGDAEQYHAEKKYKWAVAVAVKACAEDTTGQRCYVCFEGDAEEGLVRGCACRGAAGFAHVSCLVRQAKILVEDAEARDLDDDKWDRWYTCGLCEQTYHGVVYCALGWACWKTYVGRPETDWARAGAMNVLGLGFFEAEHYEDALSVLEAELSMRRRLGADEDHILSVQGNLATTYLQLGRLEQALRMRQDVYSGLLRINGEEDRDSLLEAHNLASSFISLERFEEARSLMRKTIPVAQRVAGEDAEVTLRMRWRYAEALCWDTAATLDDVREAVTTLEETLPTARRVLGGAHPFTVEVERNLGDVRAALRARETPPPGSA</sequence>
<dbReference type="InterPro" id="IPR011016">
    <property type="entry name" value="Znf_RING-CH"/>
</dbReference>
<dbReference type="InterPro" id="IPR053137">
    <property type="entry name" value="NLR-like"/>
</dbReference>
<protein>
    <recommendedName>
        <fullName evidence="4">RING-CH-type domain-containing protein</fullName>
    </recommendedName>
</protein>
<keyword evidence="2" id="KW-0863">Zinc-finger</keyword>
<evidence type="ECO:0000313" key="5">
    <source>
        <dbReference type="EMBL" id="CAH0379423.1"/>
    </source>
</evidence>
<evidence type="ECO:0000313" key="6">
    <source>
        <dbReference type="Proteomes" id="UP000789595"/>
    </source>
</evidence>
<proteinExistence type="predicted"/>
<keyword evidence="3" id="KW-0862">Zinc</keyword>
<organism evidence="5 6">
    <name type="scientific">Pelagomonas calceolata</name>
    <dbReference type="NCBI Taxonomy" id="35677"/>
    <lineage>
        <taxon>Eukaryota</taxon>
        <taxon>Sar</taxon>
        <taxon>Stramenopiles</taxon>
        <taxon>Ochrophyta</taxon>
        <taxon>Pelagophyceae</taxon>
        <taxon>Pelagomonadales</taxon>
        <taxon>Pelagomonadaceae</taxon>
        <taxon>Pelagomonas</taxon>
    </lineage>
</organism>
<accession>A0A8J2SXN6</accession>